<gene>
    <name evidence="4" type="ORF">GMARGA_LOCUS307</name>
</gene>
<dbReference type="Proteomes" id="UP000789901">
    <property type="component" value="Unassembled WGS sequence"/>
</dbReference>
<feature type="domain" description="FDX-ACB" evidence="3">
    <location>
        <begin position="598"/>
        <end position="698"/>
    </location>
</feature>
<evidence type="ECO:0000256" key="1">
    <source>
        <dbReference type="SAM" id="Coils"/>
    </source>
</evidence>
<keyword evidence="1" id="KW-0175">Coiled coil</keyword>
<evidence type="ECO:0000256" key="2">
    <source>
        <dbReference type="SAM" id="Phobius"/>
    </source>
</evidence>
<evidence type="ECO:0000259" key="3">
    <source>
        <dbReference type="PROSITE" id="PS51447"/>
    </source>
</evidence>
<feature type="coiled-coil region" evidence="1">
    <location>
        <begin position="323"/>
        <end position="408"/>
    </location>
</feature>
<dbReference type="SUPFAM" id="SSF54991">
    <property type="entry name" value="Anticodon-binding domain of PheRS"/>
    <property type="match status" value="1"/>
</dbReference>
<keyword evidence="2" id="KW-1133">Transmembrane helix</keyword>
<keyword evidence="5" id="KW-1185">Reference proteome</keyword>
<name>A0ABM8VW39_GIGMA</name>
<reference evidence="4 5" key="1">
    <citation type="submission" date="2021-06" db="EMBL/GenBank/DDBJ databases">
        <authorList>
            <person name="Kallberg Y."/>
            <person name="Tangrot J."/>
            <person name="Rosling A."/>
        </authorList>
    </citation>
    <scope>NUCLEOTIDE SEQUENCE [LARGE SCALE GENOMIC DNA]</scope>
    <source>
        <strain evidence="4 5">120-4 pot B 10/14</strain>
    </source>
</reference>
<comment type="caution">
    <text evidence="4">The sequence shown here is derived from an EMBL/GenBank/DDBJ whole genome shotgun (WGS) entry which is preliminary data.</text>
</comment>
<feature type="coiled-coil region" evidence="1">
    <location>
        <begin position="79"/>
        <end position="151"/>
    </location>
</feature>
<feature type="transmembrane region" description="Helical" evidence="2">
    <location>
        <begin position="802"/>
        <end position="822"/>
    </location>
</feature>
<evidence type="ECO:0000313" key="5">
    <source>
        <dbReference type="Proteomes" id="UP000789901"/>
    </source>
</evidence>
<protein>
    <submittedName>
        <fullName evidence="4">16961_t:CDS:1</fullName>
    </submittedName>
</protein>
<proteinExistence type="predicted"/>
<dbReference type="SMART" id="SM00896">
    <property type="entry name" value="FDX-ACB"/>
    <property type="match status" value="1"/>
</dbReference>
<feature type="coiled-coil region" evidence="1">
    <location>
        <begin position="231"/>
        <end position="290"/>
    </location>
</feature>
<dbReference type="Gene3D" id="3.30.70.380">
    <property type="entry name" value="Ferrodoxin-fold anticodon-binding domain"/>
    <property type="match status" value="1"/>
</dbReference>
<evidence type="ECO:0000313" key="4">
    <source>
        <dbReference type="EMBL" id="CAG8461057.1"/>
    </source>
</evidence>
<dbReference type="InterPro" id="IPR036690">
    <property type="entry name" value="Fdx_antiC-bd_sf"/>
</dbReference>
<organism evidence="4 5">
    <name type="scientific">Gigaspora margarita</name>
    <dbReference type="NCBI Taxonomy" id="4874"/>
    <lineage>
        <taxon>Eukaryota</taxon>
        <taxon>Fungi</taxon>
        <taxon>Fungi incertae sedis</taxon>
        <taxon>Mucoromycota</taxon>
        <taxon>Glomeromycotina</taxon>
        <taxon>Glomeromycetes</taxon>
        <taxon>Diversisporales</taxon>
        <taxon>Gigasporaceae</taxon>
        <taxon>Gigaspora</taxon>
    </lineage>
</organism>
<keyword evidence="2" id="KW-0812">Transmembrane</keyword>
<accession>A0ABM8VW39</accession>
<keyword evidence="2" id="KW-0472">Membrane</keyword>
<dbReference type="InterPro" id="IPR005121">
    <property type="entry name" value="Fdx_antiC-bd"/>
</dbReference>
<sequence length="823" mass="95669">MVSTKIKEVINNIKQEQNEKGLNDESGEQIDLSNITIEEMLSDFGLMATLLEDNVLENMEEISQLSVKLNNLTGEKNAKVAENHEIAKLLQENKRLKEENKQIKEEKGQLIAQQELIKNNLEVLKEKEEKIKSLEGKLEDIEKLIRSGIRNLKELVSTYVETGRFMEEKMQESIRSEADSCVKIFNLTGDMVLTLEKIKTLEKELVAEQEAAQDFPNRQLSFRQLKYPDLFAELEKRMGKEEQKARFEKEEIKLQKNKQVKKEKINYQKYQKQIKNVKKLLDIRENLTKKNNVEKTNYYDTAIDLVKEKIQARKATVALKNRALEIKNDLANEQDQVNNLQNRIKIAEQDLGVSLDNLATELGGKTISDQLAHAQAEVGDYKEQLKDYKKIKQERDQLKTELNQKQNQIITKIISELKLSLNNETNLESVLDKIKELIVNKTPDTSQETEISLRQQLAEKDREIKELRKQNKENYIPPETIKQRARQTFKELGIENSVYQEKLSQITSLLELESFYQEVIKKEIGEIRGRGNKIEKLNVIFAEIFLGKERIGFLGRVQPLIVRKYQINEVVLVAQISLTKIFDYLDNYPPQFHYRLVSNFPTSTRDLSFIFPESINYSEVVKEIREVTGNNLQEVNIFDIYQSVELERERKKSVSFHLVFQSSIKTLENKEIERMLENVVEKPALVVQWIEYLTSDQRVGGSNPPERSKTEFFDYEGIFPVKNPKTGKLEGKIEIRKYSHLRLTFNSQKEINNFSRSVKKGQFYELETSWSIEQVNINEENPQIKKLARTNETATDGKPNNASWILAVVGIVILVAAFGLLWW</sequence>
<dbReference type="Pfam" id="PF03147">
    <property type="entry name" value="FDX-ACB"/>
    <property type="match status" value="1"/>
</dbReference>
<dbReference type="EMBL" id="CAJVQB010000047">
    <property type="protein sequence ID" value="CAG8461057.1"/>
    <property type="molecule type" value="Genomic_DNA"/>
</dbReference>
<dbReference type="PROSITE" id="PS51447">
    <property type="entry name" value="FDX_ACB"/>
    <property type="match status" value="1"/>
</dbReference>